<dbReference type="EMBL" id="ABJB010792612">
    <property type="status" value="NOT_ANNOTATED_CDS"/>
    <property type="molecule type" value="Genomic_DNA"/>
</dbReference>
<dbReference type="VEuPathDB" id="VectorBase:ISCW023587"/>
<feature type="transmembrane region" description="Helical" evidence="15">
    <location>
        <begin position="328"/>
        <end position="347"/>
    </location>
</feature>
<dbReference type="Proteomes" id="UP000001555">
    <property type="component" value="Unassembled WGS sequence"/>
</dbReference>
<feature type="region of interest" description="Disordered" evidence="14">
    <location>
        <begin position="1059"/>
        <end position="1082"/>
    </location>
</feature>
<evidence type="ECO:0000256" key="14">
    <source>
        <dbReference type="SAM" id="MobiDB-lite"/>
    </source>
</evidence>
<keyword evidence="7" id="KW-0967">Endosome</keyword>
<dbReference type="OrthoDB" id="48943at2759"/>
<evidence type="ECO:0000256" key="9">
    <source>
        <dbReference type="ARBA" id="ARBA00022842"/>
    </source>
</evidence>
<evidence type="ECO:0000256" key="10">
    <source>
        <dbReference type="ARBA" id="ARBA00022967"/>
    </source>
</evidence>
<evidence type="ECO:0000259" key="16">
    <source>
        <dbReference type="Pfam" id="PF00122"/>
    </source>
</evidence>
<dbReference type="EMBL" id="ABJB011110751">
    <property type="status" value="NOT_ANNOTATED_CDS"/>
    <property type="molecule type" value="Genomic_DNA"/>
</dbReference>
<dbReference type="GO" id="GO:0015662">
    <property type="term" value="F:P-type ion transporter activity"/>
    <property type="evidence" value="ECO:0007669"/>
    <property type="project" value="InterPro"/>
</dbReference>
<comment type="catalytic activity">
    <reaction evidence="13">
        <text>ATP + H2O = ADP + phosphate + H(+)</text>
        <dbReference type="Rhea" id="RHEA:13065"/>
        <dbReference type="ChEBI" id="CHEBI:15377"/>
        <dbReference type="ChEBI" id="CHEBI:15378"/>
        <dbReference type="ChEBI" id="CHEBI:30616"/>
        <dbReference type="ChEBI" id="CHEBI:43474"/>
        <dbReference type="ChEBI" id="CHEBI:456216"/>
    </reaction>
</comment>
<dbReference type="GO" id="GO:0006874">
    <property type="term" value="P:intracellular calcium ion homeostasis"/>
    <property type="evidence" value="ECO:0000318"/>
    <property type="project" value="GO_Central"/>
</dbReference>
<gene>
    <name evidence="17" type="ORF">IscW_ISCW023587</name>
</gene>
<feature type="region of interest" description="Disordered" evidence="14">
    <location>
        <begin position="644"/>
        <end position="666"/>
    </location>
</feature>
<feature type="transmembrane region" description="Helical" evidence="15">
    <location>
        <begin position="823"/>
        <end position="845"/>
    </location>
</feature>
<evidence type="ECO:0000256" key="3">
    <source>
        <dbReference type="ARBA" id="ARBA00022553"/>
    </source>
</evidence>
<dbReference type="HOGENOM" id="CLU_001828_0_0_1"/>
<dbReference type="GO" id="GO:0016020">
    <property type="term" value="C:membrane"/>
    <property type="evidence" value="ECO:0000318"/>
    <property type="project" value="GO_Central"/>
</dbReference>
<dbReference type="SUPFAM" id="SSF56784">
    <property type="entry name" value="HAD-like"/>
    <property type="match status" value="1"/>
</dbReference>
<dbReference type="EnsemblMetazoa" id="ISCW023587-RA">
    <property type="protein sequence ID" value="ISCW023587-PA"/>
    <property type="gene ID" value="ISCW023587"/>
</dbReference>
<dbReference type="GO" id="GO:0046872">
    <property type="term" value="F:metal ion binding"/>
    <property type="evidence" value="ECO:0007669"/>
    <property type="project" value="UniProtKB-KW"/>
</dbReference>
<dbReference type="EMBL" id="DS952600">
    <property type="protein sequence ID" value="EEC19003.1"/>
    <property type="molecule type" value="Genomic_DNA"/>
</dbReference>
<dbReference type="InterPro" id="IPR023298">
    <property type="entry name" value="ATPase_P-typ_TM_dom_sf"/>
</dbReference>
<sequence>APQPLPALFFQGAFETTESLVFFENKKVRYLWDHDLKVFTRLRGFDRNVPCSYFHQQKGISLQEQLVRRVLFGDNVISVQIQSVFRILFHEVLEPFYVFQVFSMAIWFSDNYYYYASCIIAMSALSLVSGVYQIRLNQKALSSTVHATDVVMVKRSKGVYENVPSEHLVPGDVMVVPRNGCVMQCDAVLTAGNCIVNESMLTGESVPVVKTPLPNPGVSQPSLDVPFHPKEHARHTLFCGTRIIQTRYYGTESGQALVVATGFLTAKGELVRSIMFPKPVDFKFNRHIKNFLLFLASLASIGVIYTVVLKMMRGVAAGSIIVRSLDVVTIVIPPALPAAMTMGIVFAQSRLRSALVYCISPRSINISGCINCFCFDKTGTLTEEGLDLWGVVPASGGKFQEQLNEPWTLPLESLLLRGMATCHSITVIDRQLSGDPLDLKMFEATNWVLEEPDIDDNAKYDVIAPTVVRPKTSKEASVTTVTSHEVGIVRELPFSSGLQRMSVVTRRLGSTHFDVFCKGAPETIASLSKPESVPPDFGATLTWYTQQGHRVLALAHRPLTAGLAKVHRLPREELECGLTFVGLLVMENRLKPETTAVIRTLRRADVRAVMVTGDNMLTAVSVARDCEMIERDQEVLILSSSTDSTDSIPVLSWQSSEAPRSKGSFDSLLTPPVRDNMLTAVSVARDCEMIERDQEVLILSSSTDSTDSIPVLSWQSSEAPRSKGSFDSLLTPPVAVCGTVFARMAPDQKQQLIELLQEMGYYVGMCGDGANDCGALKAAHAGISLSETEASVASPFTSKVANISCVPTLIKEGRAALVTSFGILKYMACYSMTQFTSVLILYSLYSNLTDLEFLYIDLFLITLFAALFGRTEPHPVLHKRPPPSSLMGITPLASILSQIVLVIVTQVFALVTLWGQKWCVPIFPTSEEELQCHDNYAVFAVSVFQYITLAVIFSRGRPYRKSILSNYLFMGSLVVMTSFTLYLILYPADFLVNALELDIADADIGFRCMCAAIALSHFVIAYVLENYFVQGFLFKQVQMRFYSGRPPYKELQEELRGDQSPWAPLSRESSITSAPSSHEGSLLRPRLALRDDSLPSSPPSRKVEAEELAVMANGTSGAVAGAASGGGGDGDCAPYVTHM</sequence>
<dbReference type="PROSITE" id="PS00154">
    <property type="entry name" value="ATPASE_E1_E2"/>
    <property type="match status" value="1"/>
</dbReference>
<reference evidence="18" key="2">
    <citation type="submission" date="2020-05" db="UniProtKB">
        <authorList>
            <consortium name="EnsemblMetazoa"/>
        </authorList>
    </citation>
    <scope>IDENTIFICATION</scope>
    <source>
        <strain evidence="18">wikel</strain>
    </source>
</reference>
<dbReference type="GO" id="GO:1902047">
    <property type="term" value="P:polyamine transmembrane transport"/>
    <property type="evidence" value="ECO:0000318"/>
    <property type="project" value="GO_Central"/>
</dbReference>
<keyword evidence="17" id="KW-0378">Hydrolase</keyword>
<dbReference type="AlphaFoldDB" id="B7QJI1"/>
<dbReference type="FunFam" id="3.40.50.1000:FF:000514">
    <property type="match status" value="1"/>
</dbReference>
<dbReference type="InParanoid" id="B7QJI1"/>
<dbReference type="InterPro" id="IPR001757">
    <property type="entry name" value="P_typ_ATPase"/>
</dbReference>
<evidence type="ECO:0000313" key="17">
    <source>
        <dbReference type="EMBL" id="EEC19003.1"/>
    </source>
</evidence>
<dbReference type="EMBL" id="ABJB010402986">
    <property type="status" value="NOT_ANNOTATED_CDS"/>
    <property type="molecule type" value="Genomic_DNA"/>
</dbReference>
<evidence type="ECO:0000256" key="15">
    <source>
        <dbReference type="SAM" id="Phobius"/>
    </source>
</evidence>
<keyword evidence="8" id="KW-0067">ATP-binding</keyword>
<name>B7QJI1_IXOSC</name>
<evidence type="ECO:0000256" key="7">
    <source>
        <dbReference type="ARBA" id="ARBA00022753"/>
    </source>
</evidence>
<keyword evidence="12 15" id="KW-0472">Membrane</keyword>
<dbReference type="EMBL" id="ABJB010775128">
    <property type="status" value="NOT_ANNOTATED_CDS"/>
    <property type="molecule type" value="Genomic_DNA"/>
</dbReference>
<dbReference type="InterPro" id="IPR036412">
    <property type="entry name" value="HAD-like_sf"/>
</dbReference>
<dbReference type="NCBIfam" id="TIGR01657">
    <property type="entry name" value="P-ATPase-V"/>
    <property type="match status" value="1"/>
</dbReference>
<dbReference type="InterPro" id="IPR008250">
    <property type="entry name" value="ATPase_P-typ_transduc_dom_A_sf"/>
</dbReference>
<evidence type="ECO:0000256" key="5">
    <source>
        <dbReference type="ARBA" id="ARBA00022723"/>
    </source>
</evidence>
<dbReference type="PRINTS" id="PR00119">
    <property type="entry name" value="CATATPASE"/>
</dbReference>
<dbReference type="Gene3D" id="3.40.50.1000">
    <property type="entry name" value="HAD superfamily/HAD-like"/>
    <property type="match status" value="2"/>
</dbReference>
<feature type="compositionally biased region" description="Polar residues" evidence="14">
    <location>
        <begin position="1067"/>
        <end position="1079"/>
    </location>
</feature>
<evidence type="ECO:0000256" key="6">
    <source>
        <dbReference type="ARBA" id="ARBA00022741"/>
    </source>
</evidence>
<dbReference type="VEuPathDB" id="VectorBase:ISCP_020370"/>
<keyword evidence="11 15" id="KW-1133">Transmembrane helix</keyword>
<keyword evidence="6" id="KW-0547">Nucleotide-binding</keyword>
<dbReference type="FunFam" id="2.70.150.10:FF:000067">
    <property type="entry name" value="Cation-transporting ATPase"/>
    <property type="match status" value="1"/>
</dbReference>
<dbReference type="EMBL" id="ABJB011121651">
    <property type="status" value="NOT_ANNOTATED_CDS"/>
    <property type="molecule type" value="Genomic_DNA"/>
</dbReference>
<dbReference type="GO" id="GO:0016887">
    <property type="term" value="F:ATP hydrolysis activity"/>
    <property type="evidence" value="ECO:0007669"/>
    <property type="project" value="InterPro"/>
</dbReference>
<dbReference type="InterPro" id="IPR006544">
    <property type="entry name" value="P-type_TPase_V"/>
</dbReference>
<dbReference type="EC" id="3.6.3.8" evidence="17"/>
<keyword evidence="9" id="KW-0460">Magnesium</keyword>
<dbReference type="SUPFAM" id="SSF81660">
    <property type="entry name" value="Metal cation-transporting ATPase, ATP-binding domain N"/>
    <property type="match status" value="1"/>
</dbReference>
<keyword evidence="19" id="KW-1185">Reference proteome</keyword>
<feature type="transmembrane region" description="Helical" evidence="15">
    <location>
        <begin position="966"/>
        <end position="984"/>
    </location>
</feature>
<feature type="transmembrane region" description="Helical" evidence="15">
    <location>
        <begin position="112"/>
        <end position="132"/>
    </location>
</feature>
<feature type="transmembrane region" description="Helical" evidence="15">
    <location>
        <begin position="851"/>
        <end position="868"/>
    </location>
</feature>
<dbReference type="GO" id="GO:0015203">
    <property type="term" value="F:polyamine transmembrane transporter activity"/>
    <property type="evidence" value="ECO:0000318"/>
    <property type="project" value="GO_Central"/>
</dbReference>
<dbReference type="EMBL" id="ABJB010131238">
    <property type="status" value="NOT_ANNOTATED_CDS"/>
    <property type="molecule type" value="Genomic_DNA"/>
</dbReference>
<feature type="transmembrane region" description="Helical" evidence="15">
    <location>
        <begin position="291"/>
        <end position="308"/>
    </location>
</feature>
<dbReference type="VEuPathDB" id="VectorBase:ISCI023587"/>
<evidence type="ECO:0000256" key="4">
    <source>
        <dbReference type="ARBA" id="ARBA00022692"/>
    </source>
</evidence>
<dbReference type="PaxDb" id="6945-B7QJI1"/>
<dbReference type="InterPro" id="IPR018303">
    <property type="entry name" value="ATPase_P-typ_P_site"/>
</dbReference>
<dbReference type="CDD" id="cd07542">
    <property type="entry name" value="P-type_ATPase_cation"/>
    <property type="match status" value="1"/>
</dbReference>
<keyword evidence="3" id="KW-0597">Phosphoprotein</keyword>
<dbReference type="EMBL" id="ABJB011043932">
    <property type="status" value="NOT_ANNOTATED_CDS"/>
    <property type="molecule type" value="Genomic_DNA"/>
</dbReference>
<dbReference type="FunFam" id="3.40.1110.10:FF:000026">
    <property type="entry name" value="Cation-transporting ATPase"/>
    <property type="match status" value="1"/>
</dbReference>
<keyword evidence="5" id="KW-0479">Metal-binding</keyword>
<dbReference type="GO" id="GO:0019829">
    <property type="term" value="F:ATPase-coupled monoatomic cation transmembrane transporter activity"/>
    <property type="evidence" value="ECO:0000318"/>
    <property type="project" value="GO_Central"/>
</dbReference>
<dbReference type="Pfam" id="PF13246">
    <property type="entry name" value="Cation_ATPase"/>
    <property type="match status" value="1"/>
</dbReference>
<evidence type="ECO:0000256" key="12">
    <source>
        <dbReference type="ARBA" id="ARBA00023136"/>
    </source>
</evidence>
<dbReference type="EMBL" id="ABJB010289894">
    <property type="status" value="NOT_ANNOTATED_CDS"/>
    <property type="molecule type" value="Genomic_DNA"/>
</dbReference>
<dbReference type="InterPro" id="IPR059000">
    <property type="entry name" value="ATPase_P-type_domA"/>
</dbReference>
<dbReference type="PANTHER" id="PTHR45630">
    <property type="entry name" value="CATION-TRANSPORTING ATPASE-RELATED"/>
    <property type="match status" value="1"/>
</dbReference>
<keyword evidence="10" id="KW-1278">Translocase</keyword>
<dbReference type="PANTHER" id="PTHR45630:SF8">
    <property type="entry name" value="CATION-TRANSPORTING ATPASE"/>
    <property type="match status" value="1"/>
</dbReference>
<dbReference type="Gene3D" id="3.40.1110.10">
    <property type="entry name" value="Calcium-transporting ATPase, cytoplasmic domain N"/>
    <property type="match status" value="1"/>
</dbReference>
<dbReference type="NCBIfam" id="TIGR01494">
    <property type="entry name" value="ATPase_P-type"/>
    <property type="match status" value="1"/>
</dbReference>
<evidence type="ECO:0000256" key="11">
    <source>
        <dbReference type="ARBA" id="ARBA00022989"/>
    </source>
</evidence>
<feature type="non-terminal residue" evidence="17">
    <location>
        <position position="1"/>
    </location>
</feature>
<comment type="similarity">
    <text evidence="2">Belongs to the cation transport ATPase (P-type) (TC 3.A.3) family. Type V subfamily.</text>
</comment>
<dbReference type="EMBL" id="ABJB011005099">
    <property type="status" value="NOT_ANNOTATED_CDS"/>
    <property type="molecule type" value="Genomic_DNA"/>
</dbReference>
<dbReference type="SUPFAM" id="SSF81653">
    <property type="entry name" value="Calcium ATPase, transduction domain A"/>
    <property type="match status" value="1"/>
</dbReference>
<keyword evidence="4 15" id="KW-0812">Transmembrane</keyword>
<comment type="subcellular location">
    <subcellularLocation>
        <location evidence="1">Late endosome membrane</location>
        <topology evidence="1">Multi-pass membrane protein</topology>
    </subcellularLocation>
</comment>
<dbReference type="Pfam" id="PF00122">
    <property type="entry name" value="E1-E2_ATPase"/>
    <property type="match status" value="1"/>
</dbReference>
<evidence type="ECO:0000256" key="8">
    <source>
        <dbReference type="ARBA" id="ARBA00022840"/>
    </source>
</evidence>
<dbReference type="STRING" id="6945.B7QJI1"/>
<feature type="transmembrane region" description="Helical" evidence="15">
    <location>
        <begin position="935"/>
        <end position="954"/>
    </location>
</feature>
<dbReference type="GO" id="GO:0005524">
    <property type="term" value="F:ATP binding"/>
    <property type="evidence" value="ECO:0007669"/>
    <property type="project" value="UniProtKB-KW"/>
</dbReference>
<accession>B7QJI1</accession>
<feature type="transmembrane region" description="Helical" evidence="15">
    <location>
        <begin position="889"/>
        <end position="915"/>
    </location>
</feature>
<feature type="domain" description="P-type ATPase A" evidence="16">
    <location>
        <begin position="154"/>
        <end position="274"/>
    </location>
</feature>
<organism>
    <name type="scientific">Ixodes scapularis</name>
    <name type="common">Black-legged tick</name>
    <name type="synonym">Deer tick</name>
    <dbReference type="NCBI Taxonomy" id="6945"/>
    <lineage>
        <taxon>Eukaryota</taxon>
        <taxon>Metazoa</taxon>
        <taxon>Ecdysozoa</taxon>
        <taxon>Arthropoda</taxon>
        <taxon>Chelicerata</taxon>
        <taxon>Arachnida</taxon>
        <taxon>Acari</taxon>
        <taxon>Parasitiformes</taxon>
        <taxon>Ixodida</taxon>
        <taxon>Ixodoidea</taxon>
        <taxon>Ixodidae</taxon>
        <taxon>Ixodinae</taxon>
        <taxon>Ixodes</taxon>
    </lineage>
</organism>
<evidence type="ECO:0000313" key="18">
    <source>
        <dbReference type="EnsemblMetazoa" id="ISCW023587-PA"/>
    </source>
</evidence>
<dbReference type="FunCoup" id="B7QJI1">
    <property type="interactions" value="60"/>
</dbReference>
<dbReference type="InterPro" id="IPR023299">
    <property type="entry name" value="ATPase_P-typ_cyto_dom_N"/>
</dbReference>
<dbReference type="GO" id="GO:0031902">
    <property type="term" value="C:late endosome membrane"/>
    <property type="evidence" value="ECO:0007669"/>
    <property type="project" value="UniProtKB-SubCell"/>
</dbReference>
<dbReference type="Gene3D" id="2.70.150.10">
    <property type="entry name" value="Calcium-transporting ATPase, cytoplasmic transduction domain A"/>
    <property type="match status" value="1"/>
</dbReference>
<evidence type="ECO:0000256" key="13">
    <source>
        <dbReference type="ARBA" id="ARBA00049360"/>
    </source>
</evidence>
<dbReference type="InterPro" id="IPR023214">
    <property type="entry name" value="HAD_sf"/>
</dbReference>
<dbReference type="SUPFAM" id="SSF81665">
    <property type="entry name" value="Calcium ATPase, transmembrane domain M"/>
    <property type="match status" value="1"/>
</dbReference>
<evidence type="ECO:0000313" key="19">
    <source>
        <dbReference type="Proteomes" id="UP000001555"/>
    </source>
</evidence>
<proteinExistence type="inferred from homology"/>
<dbReference type="FunFam" id="1.20.1110.10:FF:000023">
    <property type="entry name" value="Cation-transporting ATPase"/>
    <property type="match status" value="1"/>
</dbReference>
<reference evidence="17 19" key="1">
    <citation type="submission" date="2008-03" db="EMBL/GenBank/DDBJ databases">
        <title>Annotation of Ixodes scapularis.</title>
        <authorList>
            <consortium name="Ixodes scapularis Genome Project Consortium"/>
            <person name="Caler E."/>
            <person name="Hannick L.I."/>
            <person name="Bidwell S."/>
            <person name="Joardar V."/>
            <person name="Thiagarajan M."/>
            <person name="Amedeo P."/>
            <person name="Galinsky K.J."/>
            <person name="Schobel S."/>
            <person name="Inman J."/>
            <person name="Hostetler J."/>
            <person name="Miller J."/>
            <person name="Hammond M."/>
            <person name="Megy K."/>
            <person name="Lawson D."/>
            <person name="Kodira C."/>
            <person name="Sutton G."/>
            <person name="Meyer J."/>
            <person name="Hill C.A."/>
            <person name="Birren B."/>
            <person name="Nene V."/>
            <person name="Collins F."/>
            <person name="Alarcon-Chaidez F."/>
            <person name="Wikel S."/>
            <person name="Strausberg R."/>
        </authorList>
    </citation>
    <scope>NUCLEOTIDE SEQUENCE [LARGE SCALE GENOMIC DNA]</scope>
    <source>
        <strain evidence="19">Wikel</strain>
        <strain evidence="17">Wikel colony</strain>
    </source>
</reference>
<dbReference type="InterPro" id="IPR047821">
    <property type="entry name" value="P5B-type_ATPase"/>
</dbReference>
<evidence type="ECO:0000256" key="1">
    <source>
        <dbReference type="ARBA" id="ARBA00004107"/>
    </source>
</evidence>
<evidence type="ECO:0000256" key="2">
    <source>
        <dbReference type="ARBA" id="ARBA00006000"/>
    </source>
</evidence>
<feature type="transmembrane region" description="Helical" evidence="15">
    <location>
        <begin position="1004"/>
        <end position="1024"/>
    </location>
</feature>
<protein>
    <submittedName>
        <fullName evidence="17">Cation-transporting ATPase fly, putative</fullName>
        <ecNumber evidence="17">3.6.3.8</ecNumber>
    </submittedName>
</protein>